<evidence type="ECO:0000313" key="3">
    <source>
        <dbReference type="Proteomes" id="UP000192796"/>
    </source>
</evidence>
<keyword evidence="3" id="KW-1185">Reference proteome</keyword>
<dbReference type="OrthoDB" id="1488584at2"/>
<dbReference type="AlphaFoldDB" id="A0A1V9G7G8"/>
<dbReference type="STRING" id="1703345.A3860_13640"/>
<evidence type="ECO:0000256" key="1">
    <source>
        <dbReference type="SAM" id="SignalP"/>
    </source>
</evidence>
<evidence type="ECO:0000313" key="2">
    <source>
        <dbReference type="EMBL" id="OQP66522.1"/>
    </source>
</evidence>
<comment type="caution">
    <text evidence="2">The sequence shown here is derived from an EMBL/GenBank/DDBJ whole genome shotgun (WGS) entry which is preliminary data.</text>
</comment>
<sequence length="798" mass="86737">MKIRSILTVLIVISTCLSHAQELNLKIKGTESRKIVLEFNGNPLPAENAAIKIDDIKQVEVTSSAPAAVKIKVLLFNTEASQDTITLAPGQTTKIANRQVEGSNFKLANKVGIRVLLNGKVEKSFFMQDSSAGGAVNSGGTGNGGGNPTAVSGEYQPGSFVYDAVTLADKNTSVVLKLKILSFYANGEGAEQLGEFYKDNKFLDSLVRAVAGTNLVQGNLSLNGLLSSVGNADVTKFADGLAKFIVARSKEELNIAFFRKFQEFIRAYPEVQVVFPTTYKFLMDIYSYQYAAMLPALRAGFQKDLNAFSKNLIALRDLSAADCPTDNQKCKDRLTAINVFLNNNPAGRGIIAGLIVSNNILEGNNAAETLNNLANDPVFQHSEENVSNIVQFTNLISQSMVSHEAGRVWVTKTEIGNLLKNEAAIKIYLGLVFNADKKRGANNIRFNIGNPAITTTLQQYINNLHDNWASLNFRFRTDFGSIANSAASVSSLTDNITTSEAKGQESSILIYANYASALSTFLKASILFIGDANLFPGFEKLKDDMLHFTRIIDPATDACYDIKSQNYSALVMHTSEILAEILDSNYTFKEEFIRYGTFMANVVEAKNSDEVKEAIEAIVLPVGSASIKRETDFNIALNAYIGPFAGTEYMPVLKKKKASFVTGLTAPVGPAFSWGNLGRKGQLRSNGREIGGKSITLFVPLIDIGAMAAFRLGDDSSNVASEVKLKNILSPGLFVYYGFGKCPISLGLGGQLGPQLRGVNAKDINVDKNYYFRFSISVLVDIPLFNIYTKATPKTCCQ</sequence>
<gene>
    <name evidence="2" type="ORF">A3860_13640</name>
</gene>
<keyword evidence="1" id="KW-0732">Signal</keyword>
<feature type="chain" id="PRO_5012528871" evidence="1">
    <location>
        <begin position="21"/>
        <end position="798"/>
    </location>
</feature>
<protein>
    <submittedName>
        <fullName evidence="2">Uncharacterized protein</fullName>
    </submittedName>
</protein>
<dbReference type="EMBL" id="LVYD01000002">
    <property type="protein sequence ID" value="OQP66522.1"/>
    <property type="molecule type" value="Genomic_DNA"/>
</dbReference>
<accession>A0A1V9G7G8</accession>
<dbReference type="RefSeq" id="WP_081145463.1">
    <property type="nucleotide sequence ID" value="NZ_LVYD01000002.1"/>
</dbReference>
<reference evidence="2 3" key="1">
    <citation type="submission" date="2016-03" db="EMBL/GenBank/DDBJ databases">
        <title>Niastella vici sp. nov., isolated from farmland soil.</title>
        <authorList>
            <person name="Chen L."/>
            <person name="Wang D."/>
            <person name="Yang S."/>
            <person name="Wang G."/>
        </authorList>
    </citation>
    <scope>NUCLEOTIDE SEQUENCE [LARGE SCALE GENOMIC DNA]</scope>
    <source>
        <strain evidence="2 3">DJ57</strain>
    </source>
</reference>
<organism evidence="2 3">
    <name type="scientific">Niastella vici</name>
    <dbReference type="NCBI Taxonomy" id="1703345"/>
    <lineage>
        <taxon>Bacteria</taxon>
        <taxon>Pseudomonadati</taxon>
        <taxon>Bacteroidota</taxon>
        <taxon>Chitinophagia</taxon>
        <taxon>Chitinophagales</taxon>
        <taxon>Chitinophagaceae</taxon>
        <taxon>Niastella</taxon>
    </lineage>
</organism>
<name>A0A1V9G7G8_9BACT</name>
<dbReference type="Proteomes" id="UP000192796">
    <property type="component" value="Unassembled WGS sequence"/>
</dbReference>
<proteinExistence type="predicted"/>
<feature type="signal peptide" evidence="1">
    <location>
        <begin position="1"/>
        <end position="20"/>
    </location>
</feature>